<reference evidence="2" key="3">
    <citation type="submission" date="2024-05" db="EMBL/GenBank/DDBJ databases">
        <title>Description of novel Chryseobacterium sp. strain C-2.</title>
        <authorList>
            <person name="Saticioglu I.B."/>
        </authorList>
    </citation>
    <scope>NUCLEOTIDE SEQUENCE</scope>
    <source>
        <strain evidence="2">C-2</strain>
    </source>
</reference>
<keyword evidence="1" id="KW-0472">Membrane</keyword>
<feature type="transmembrane region" description="Helical" evidence="1">
    <location>
        <begin position="12"/>
        <end position="39"/>
    </location>
</feature>
<evidence type="ECO:0000256" key="1">
    <source>
        <dbReference type="SAM" id="Phobius"/>
    </source>
</evidence>
<dbReference type="AlphaFoldDB" id="A0A9Q3UU24"/>
<reference evidence="3" key="1">
    <citation type="submission" date="2021-11" db="EMBL/GenBank/DDBJ databases">
        <title>Description of novel Chryseobacterium species.</title>
        <authorList>
            <person name="Saticioglu I.B."/>
            <person name="Ay H."/>
            <person name="Altun S."/>
            <person name="Duman M."/>
        </authorList>
    </citation>
    <scope>NUCLEOTIDE SEQUENCE</scope>
    <source>
        <strain evidence="3">C-39</strain>
    </source>
</reference>
<protein>
    <submittedName>
        <fullName evidence="3">Uncharacterized protein</fullName>
    </submittedName>
</protein>
<dbReference type="Proteomes" id="UP001107960">
    <property type="component" value="Unassembled WGS sequence"/>
</dbReference>
<evidence type="ECO:0000313" key="3">
    <source>
        <dbReference type="EMBL" id="MCC9033735.1"/>
    </source>
</evidence>
<feature type="transmembrane region" description="Helical" evidence="1">
    <location>
        <begin position="51"/>
        <end position="70"/>
    </location>
</feature>
<evidence type="ECO:0000313" key="2">
    <source>
        <dbReference type="EMBL" id="MBD3906935.1"/>
    </source>
</evidence>
<reference evidence="4" key="2">
    <citation type="submission" date="2023-07" db="EMBL/GenBank/DDBJ databases">
        <title>Description of novel Chryseobacterium sp. strain C-2.</title>
        <authorList>
            <person name="Saticioglu I.B."/>
        </authorList>
    </citation>
    <scope>NUCLEOTIDE SEQUENCE [LARGE SCALE GENOMIC DNA]</scope>
    <source>
        <strain evidence="4">C-2</strain>
    </source>
</reference>
<gene>
    <name evidence="2" type="ORF">IEW27_20315</name>
    <name evidence="3" type="ORF">LNP80_05605</name>
</gene>
<name>A0A9Q3UU24_9FLAO</name>
<sequence>MTTITTKRHPLKFYASVAFMTLFFCSVGTLLLFASVNILQKKSFAIKDYSMPLLSLVTYLLAFSMLYTYWKNSPKIILNKHSIKIGSELFNLKDIKDIALTGKMPFKFIFTFPMEGTAILFNNGTEKILFDDMYSNISEIKLFLEQVVLKKQDLNISSTKEINKDAIGFKTEETFRGNQFSSLRGISLWGVIGFFIFLLFSKLDNLPIRLLIFVVVFGTFWVILHSWLMHYFGLTKDHLIVRNHNFIWKVRIHPLTDIKEVVYETQGKLPNCMRIITNDFRNKLYPAGTLRDKTWLDLKNELEARGVTVRNECI</sequence>
<accession>A0A9Q3UU24</accession>
<organism evidence="3 5">
    <name type="scientific">Chryseobacterium muglaense</name>
    <dbReference type="NCBI Taxonomy" id="2893752"/>
    <lineage>
        <taxon>Bacteria</taxon>
        <taxon>Pseudomonadati</taxon>
        <taxon>Bacteroidota</taxon>
        <taxon>Flavobacteriia</taxon>
        <taxon>Flavobacteriales</taxon>
        <taxon>Weeksellaceae</taxon>
        <taxon>Chryseobacterium group</taxon>
        <taxon>Chryseobacterium</taxon>
    </lineage>
</organism>
<feature type="transmembrane region" description="Helical" evidence="1">
    <location>
        <begin position="206"/>
        <end position="228"/>
    </location>
</feature>
<dbReference type="EMBL" id="JAJJML010000001">
    <property type="protein sequence ID" value="MCC9033735.1"/>
    <property type="molecule type" value="Genomic_DNA"/>
</dbReference>
<dbReference type="RefSeq" id="WP_191181305.1">
    <property type="nucleotide sequence ID" value="NZ_JACXXP010000045.1"/>
</dbReference>
<evidence type="ECO:0000313" key="5">
    <source>
        <dbReference type="Proteomes" id="UP001107960"/>
    </source>
</evidence>
<dbReference type="Proteomes" id="UP000603715">
    <property type="component" value="Unassembled WGS sequence"/>
</dbReference>
<keyword evidence="1" id="KW-0812">Transmembrane</keyword>
<keyword evidence="4" id="KW-1185">Reference proteome</keyword>
<comment type="caution">
    <text evidence="3">The sequence shown here is derived from an EMBL/GenBank/DDBJ whole genome shotgun (WGS) entry which is preliminary data.</text>
</comment>
<proteinExistence type="predicted"/>
<keyword evidence="1" id="KW-1133">Transmembrane helix</keyword>
<dbReference type="EMBL" id="JACXXP010000045">
    <property type="protein sequence ID" value="MBD3906935.1"/>
    <property type="molecule type" value="Genomic_DNA"/>
</dbReference>
<evidence type="ECO:0000313" key="4">
    <source>
        <dbReference type="Proteomes" id="UP000603715"/>
    </source>
</evidence>
<feature type="transmembrane region" description="Helical" evidence="1">
    <location>
        <begin position="183"/>
        <end position="200"/>
    </location>
</feature>